<protein>
    <submittedName>
        <fullName evidence="1">60S ribosomal protein L32</fullName>
    </submittedName>
</protein>
<name>A0A2P2P456_RHIMU</name>
<accession>A0A2P2P456</accession>
<keyword evidence="1" id="KW-0689">Ribosomal protein</keyword>
<keyword evidence="1" id="KW-0687">Ribonucleoprotein</keyword>
<dbReference type="EMBL" id="GGEC01069044">
    <property type="protein sequence ID" value="MBX49528.1"/>
    <property type="molecule type" value="Transcribed_RNA"/>
</dbReference>
<sequence length="58" mass="6416">MAVPLPSKTIAKKRVKKFKRPQSDRKLAVKVYPSSQSPFFLNVIGRACVGECGNVLLL</sequence>
<evidence type="ECO:0000313" key="1">
    <source>
        <dbReference type="EMBL" id="MBX49528.1"/>
    </source>
</evidence>
<proteinExistence type="predicted"/>
<dbReference type="GO" id="GO:0005840">
    <property type="term" value="C:ribosome"/>
    <property type="evidence" value="ECO:0007669"/>
    <property type="project" value="UniProtKB-KW"/>
</dbReference>
<dbReference type="AlphaFoldDB" id="A0A2P2P456"/>
<organism evidence="1">
    <name type="scientific">Rhizophora mucronata</name>
    <name type="common">Asiatic mangrove</name>
    <dbReference type="NCBI Taxonomy" id="61149"/>
    <lineage>
        <taxon>Eukaryota</taxon>
        <taxon>Viridiplantae</taxon>
        <taxon>Streptophyta</taxon>
        <taxon>Embryophyta</taxon>
        <taxon>Tracheophyta</taxon>
        <taxon>Spermatophyta</taxon>
        <taxon>Magnoliopsida</taxon>
        <taxon>eudicotyledons</taxon>
        <taxon>Gunneridae</taxon>
        <taxon>Pentapetalae</taxon>
        <taxon>rosids</taxon>
        <taxon>fabids</taxon>
        <taxon>Malpighiales</taxon>
        <taxon>Rhizophoraceae</taxon>
        <taxon>Rhizophora</taxon>
    </lineage>
</organism>
<reference evidence="1" key="1">
    <citation type="submission" date="2018-02" db="EMBL/GenBank/DDBJ databases">
        <title>Rhizophora mucronata_Transcriptome.</title>
        <authorList>
            <person name="Meera S.P."/>
            <person name="Sreeshan A."/>
            <person name="Augustine A."/>
        </authorList>
    </citation>
    <scope>NUCLEOTIDE SEQUENCE</scope>
    <source>
        <tissue evidence="1">Leaf</tissue>
    </source>
</reference>